<keyword evidence="7" id="KW-1185">Reference proteome</keyword>
<dbReference type="PRINTS" id="PR01021">
    <property type="entry name" value="OMPADOMAIN"/>
</dbReference>
<gene>
    <name evidence="6" type="ORF">DNL40_15010</name>
</gene>
<dbReference type="AlphaFoldDB" id="A0A2W5WKJ2"/>
<accession>A0A2W5WKJ2</accession>
<keyword evidence="2 4" id="KW-0472">Membrane</keyword>
<evidence type="ECO:0000256" key="2">
    <source>
        <dbReference type="ARBA" id="ARBA00023136"/>
    </source>
</evidence>
<evidence type="ECO:0000256" key="3">
    <source>
        <dbReference type="ARBA" id="ARBA00023237"/>
    </source>
</evidence>
<comment type="caution">
    <text evidence="6">The sequence shown here is derived from an EMBL/GenBank/DDBJ whole genome shotgun (WGS) entry which is preliminary data.</text>
</comment>
<name>A0A2W5WKJ2_9MICO</name>
<dbReference type="PROSITE" id="PS51123">
    <property type="entry name" value="OMPA_2"/>
    <property type="match status" value="1"/>
</dbReference>
<dbReference type="PANTHER" id="PTHR30329:SF21">
    <property type="entry name" value="LIPOPROTEIN YIAD-RELATED"/>
    <property type="match status" value="1"/>
</dbReference>
<dbReference type="Proteomes" id="UP000248783">
    <property type="component" value="Unassembled WGS sequence"/>
</dbReference>
<reference evidence="6 7" key="1">
    <citation type="submission" date="2018-06" db="EMBL/GenBank/DDBJ databases">
        <title>Whole genome sequencing of a novel hydrocarbon degrading bacterial strain, PW21 isolated from oil contaminated produced water sample.</title>
        <authorList>
            <person name="Nagkirti P."/>
            <person name="Shaikh A."/>
            <person name="Gowdaman V."/>
            <person name="Engineer A.E."/>
            <person name="Dagar S."/>
            <person name="Dhakephalkar P.K."/>
        </authorList>
    </citation>
    <scope>NUCLEOTIDE SEQUENCE [LARGE SCALE GENOMIC DNA]</scope>
    <source>
        <strain evidence="6 7">PW21</strain>
    </source>
</reference>
<dbReference type="PANTHER" id="PTHR30329">
    <property type="entry name" value="STATOR ELEMENT OF FLAGELLAR MOTOR COMPLEX"/>
    <property type="match status" value="1"/>
</dbReference>
<evidence type="ECO:0000256" key="4">
    <source>
        <dbReference type="PROSITE-ProRule" id="PRU00473"/>
    </source>
</evidence>
<proteinExistence type="predicted"/>
<dbReference type="InterPro" id="IPR036737">
    <property type="entry name" value="OmpA-like_sf"/>
</dbReference>
<dbReference type="InterPro" id="IPR050330">
    <property type="entry name" value="Bact_OuterMem_StrucFunc"/>
</dbReference>
<dbReference type="CDD" id="cd07185">
    <property type="entry name" value="OmpA_C-like"/>
    <property type="match status" value="1"/>
</dbReference>
<feature type="domain" description="OmpA-like" evidence="5">
    <location>
        <begin position="242"/>
        <end position="360"/>
    </location>
</feature>
<protein>
    <recommendedName>
        <fullName evidence="5">OmpA-like domain-containing protein</fullName>
    </recommendedName>
</protein>
<organism evidence="6 7">
    <name type="scientific">Xylanimonas oleitrophica</name>
    <dbReference type="NCBI Taxonomy" id="2607479"/>
    <lineage>
        <taxon>Bacteria</taxon>
        <taxon>Bacillati</taxon>
        <taxon>Actinomycetota</taxon>
        <taxon>Actinomycetes</taxon>
        <taxon>Micrococcales</taxon>
        <taxon>Promicromonosporaceae</taxon>
        <taxon>Xylanimonas</taxon>
    </lineage>
</organism>
<dbReference type="Gene3D" id="3.30.1330.60">
    <property type="entry name" value="OmpA-like domain"/>
    <property type="match status" value="1"/>
</dbReference>
<comment type="subcellular location">
    <subcellularLocation>
        <location evidence="1">Cell outer membrane</location>
    </subcellularLocation>
</comment>
<sequence>MRVLSDPLTGAAATRRTSRRAAGPLAAALAVVLLGGCTGAPASGEDGSGTTAQAAVRSAPGDVVASVPLTVGGTEVTVDVHPLVRAGEHVVLTYDLVPDGEEDVRLGGRFGSELRGEYVRLADLRTKHVHVQARSQEGEVVGSPQELYRLPAPGVRVQRAFAAPAEGTGTMGVMLPGAYLEAVPVVDGEVPAPVLATGDDGAPAAGGRVRPIDLEAVAEAPVHGLESFTRELSGAVDVLESSEHVRINLGGDVLFDSGSSSLGAEALAVVEAAAARLSTRAPGVVEVVGHTDDVGAAATNQVLSERRAQAVADALAGLIDTDRYELRPSGRGEAQPLVPNTTEENRAANRRVVLTLTSGAASGSQVGSAGELPEFEGPVATGTLGVEIDGVRRWRCTAPAVERVGDSLLVTLDVTALDDAVDSAIAPGALSGIRSYRGEGTSVPRHVLGLTLMAGSSAVHPYDYLAGTGPEGEEVWHTLGELDTLQRVDGGQTLRFVAVYPSVGDVETVTLQLDDVLGAKPFRLTDVPVVG</sequence>
<dbReference type="InterPro" id="IPR006665">
    <property type="entry name" value="OmpA-like"/>
</dbReference>
<dbReference type="EMBL" id="QKWH01000016">
    <property type="protein sequence ID" value="PZR51777.1"/>
    <property type="molecule type" value="Genomic_DNA"/>
</dbReference>
<keyword evidence="3" id="KW-0998">Cell outer membrane</keyword>
<evidence type="ECO:0000313" key="6">
    <source>
        <dbReference type="EMBL" id="PZR51777.1"/>
    </source>
</evidence>
<dbReference type="Pfam" id="PF00691">
    <property type="entry name" value="OmpA"/>
    <property type="match status" value="1"/>
</dbReference>
<dbReference type="RefSeq" id="WP_111252074.1">
    <property type="nucleotide sequence ID" value="NZ_QKWH01000016.1"/>
</dbReference>
<evidence type="ECO:0000259" key="5">
    <source>
        <dbReference type="PROSITE" id="PS51123"/>
    </source>
</evidence>
<dbReference type="SUPFAM" id="SSF103088">
    <property type="entry name" value="OmpA-like"/>
    <property type="match status" value="1"/>
</dbReference>
<dbReference type="GO" id="GO:0009279">
    <property type="term" value="C:cell outer membrane"/>
    <property type="evidence" value="ECO:0007669"/>
    <property type="project" value="UniProtKB-SubCell"/>
</dbReference>
<dbReference type="InterPro" id="IPR006664">
    <property type="entry name" value="OMP_bac"/>
</dbReference>
<evidence type="ECO:0000256" key="1">
    <source>
        <dbReference type="ARBA" id="ARBA00004442"/>
    </source>
</evidence>
<evidence type="ECO:0000313" key="7">
    <source>
        <dbReference type="Proteomes" id="UP000248783"/>
    </source>
</evidence>